<dbReference type="Gene3D" id="1.10.10.160">
    <property type="match status" value="1"/>
</dbReference>
<comment type="catalytic activity">
    <reaction evidence="7">
        <text>Couples ATP hydrolysis with the unwinding of duplex DNA by translocating in the 3'-5' direction.</text>
        <dbReference type="EC" id="5.6.2.4"/>
    </reaction>
</comment>
<dbReference type="InterPro" id="IPR013986">
    <property type="entry name" value="DExx_box_DNA_helicase_dom_sf"/>
</dbReference>
<dbReference type="PANTHER" id="PTHR11070">
    <property type="entry name" value="UVRD / RECB / PCRA DNA HELICASE FAMILY MEMBER"/>
    <property type="match status" value="1"/>
</dbReference>
<dbReference type="InterPro" id="IPR027417">
    <property type="entry name" value="P-loop_NTPase"/>
</dbReference>
<dbReference type="Pfam" id="PF13361">
    <property type="entry name" value="UvrD_C"/>
    <property type="match status" value="1"/>
</dbReference>
<feature type="region of interest" description="Disordered" evidence="11">
    <location>
        <begin position="50"/>
        <end position="71"/>
    </location>
</feature>
<evidence type="ECO:0000256" key="2">
    <source>
        <dbReference type="ARBA" id="ARBA00022741"/>
    </source>
</evidence>
<evidence type="ECO:0000256" key="10">
    <source>
        <dbReference type="PROSITE-ProRule" id="PRU00560"/>
    </source>
</evidence>
<dbReference type="Proteomes" id="UP000442109">
    <property type="component" value="Unassembled WGS sequence"/>
</dbReference>
<proteinExistence type="inferred from homology"/>
<dbReference type="EC" id="5.6.2.4" evidence="8"/>
<dbReference type="SUPFAM" id="SSF52540">
    <property type="entry name" value="P-loop containing nucleoside triphosphate hydrolases"/>
    <property type="match status" value="1"/>
</dbReference>
<keyword evidence="5 10" id="KW-0067">ATP-binding</keyword>
<dbReference type="GO" id="GO:0000725">
    <property type="term" value="P:recombinational repair"/>
    <property type="evidence" value="ECO:0007669"/>
    <property type="project" value="TreeGrafter"/>
</dbReference>
<dbReference type="RefSeq" id="WP_155586696.1">
    <property type="nucleotide sequence ID" value="NZ_WFKQ01000001.1"/>
</dbReference>
<dbReference type="InterPro" id="IPR000212">
    <property type="entry name" value="DNA_helicase_UvrD/REP"/>
</dbReference>
<evidence type="ECO:0000256" key="9">
    <source>
        <dbReference type="ARBA" id="ARBA00048988"/>
    </source>
</evidence>
<dbReference type="Gene3D" id="3.40.50.300">
    <property type="entry name" value="P-loop containing nucleotide triphosphate hydrolases"/>
    <property type="match status" value="2"/>
</dbReference>
<dbReference type="InterPro" id="IPR014016">
    <property type="entry name" value="UvrD-like_ATP-bd"/>
</dbReference>
<evidence type="ECO:0000256" key="6">
    <source>
        <dbReference type="ARBA" id="ARBA00023235"/>
    </source>
</evidence>
<dbReference type="Gene3D" id="1.10.486.10">
    <property type="entry name" value="PCRA, domain 4"/>
    <property type="match status" value="1"/>
</dbReference>
<evidence type="ECO:0000256" key="1">
    <source>
        <dbReference type="ARBA" id="ARBA00009922"/>
    </source>
</evidence>
<comment type="similarity">
    <text evidence="1">Belongs to the helicase family. UvrD subfamily.</text>
</comment>
<evidence type="ECO:0000256" key="3">
    <source>
        <dbReference type="ARBA" id="ARBA00022801"/>
    </source>
</evidence>
<evidence type="ECO:0000259" key="12">
    <source>
        <dbReference type="PROSITE" id="PS51198"/>
    </source>
</evidence>
<keyword evidence="15" id="KW-1185">Reference proteome</keyword>
<keyword evidence="3 10" id="KW-0378">Hydrolase</keyword>
<protein>
    <recommendedName>
        <fullName evidence="8">DNA 3'-5' helicase</fullName>
        <ecNumber evidence="8">5.6.2.4</ecNumber>
    </recommendedName>
</protein>
<comment type="catalytic activity">
    <reaction evidence="9">
        <text>ATP + H2O = ADP + phosphate + H(+)</text>
        <dbReference type="Rhea" id="RHEA:13065"/>
        <dbReference type="ChEBI" id="CHEBI:15377"/>
        <dbReference type="ChEBI" id="CHEBI:15378"/>
        <dbReference type="ChEBI" id="CHEBI:30616"/>
        <dbReference type="ChEBI" id="CHEBI:43474"/>
        <dbReference type="ChEBI" id="CHEBI:456216"/>
        <dbReference type="EC" id="5.6.2.4"/>
    </reaction>
</comment>
<sequence length="742" mass="84117">MTDSLFSTRHYSYPTLDDTIRQKMVHLQQSIAKLESNLITPECMDKRLSSTVDDEKIADQKTEDKHSAPHNSVLASSEVDYAGELNPSQLLAATTTEGKVLVIAGAGSGKTKTLTYRTSYLIESGASPSSILLLTFTRKAANEIKGRVKSLLAESLADNRALSGLDLNAITSGTFHSFCNMLLRRYSGLLGINPKFTILDTGDSEDALDMICKEQGIVRKNMKQAFPRKKTLQNLISTSRNRHILLRDLIENDYPDIAIHIPLIEDLAMAYHKYKRANHLYDFDDIISQVVYHLKNNLQFRKLIQNTYRHVMVDEYQDTNIPQKQLIDYICEPDNVSLMVVGDDNQSIYAFRGANYENILLFADGYPDAKLIKLEQNYRSTPAILDYVNALSEHITLGYQKKLFSNLAIEGEKPTLCRRSNDKQEAVYIADKIIELKPEYDFNDFAVLSRTSFQSNEIQLQFMQRNIPFIVVGGIKFIEKRHIKDILALVKILYNPNDTIAWHRILTLFSGVGDVTASKITQAITSSNDSLQPLLDPKLTKNKAPINELYHVLIKAQQQATVADILQTLIDFYAPILKTLEDNWRERSEDFRVLINLAQEHSSLDNFLENLALDPPNDSVAVMTNPEDKQTDAVTISTIHSAKGLEWPVVFVNALVDGLMPHHRSLHEFEALEEERKLFYVACSRAKTHLYLTAPDYFSSFAGYFDKISRFVSEVATDTIQVDAAESIRKPDQSQSNDPEWW</sequence>
<evidence type="ECO:0000256" key="8">
    <source>
        <dbReference type="ARBA" id="ARBA00034808"/>
    </source>
</evidence>
<evidence type="ECO:0000256" key="4">
    <source>
        <dbReference type="ARBA" id="ARBA00022806"/>
    </source>
</evidence>
<dbReference type="PROSITE" id="PS51198">
    <property type="entry name" value="UVRD_HELICASE_ATP_BIND"/>
    <property type="match status" value="1"/>
</dbReference>
<accession>A0A844LYB7</accession>
<keyword evidence="6" id="KW-0413">Isomerase</keyword>
<dbReference type="GO" id="GO:0016787">
    <property type="term" value="F:hydrolase activity"/>
    <property type="evidence" value="ECO:0007669"/>
    <property type="project" value="UniProtKB-UniRule"/>
</dbReference>
<evidence type="ECO:0000256" key="11">
    <source>
        <dbReference type="SAM" id="MobiDB-lite"/>
    </source>
</evidence>
<dbReference type="PROSITE" id="PS51217">
    <property type="entry name" value="UVRD_HELICASE_CTER"/>
    <property type="match status" value="1"/>
</dbReference>
<dbReference type="InterPro" id="IPR014017">
    <property type="entry name" value="DNA_helicase_UvrD-like_C"/>
</dbReference>
<evidence type="ECO:0000256" key="7">
    <source>
        <dbReference type="ARBA" id="ARBA00034617"/>
    </source>
</evidence>
<feature type="domain" description="UvrD-like helicase ATP-binding" evidence="12">
    <location>
        <begin position="83"/>
        <end position="381"/>
    </location>
</feature>
<feature type="compositionally biased region" description="Basic and acidic residues" evidence="11">
    <location>
        <begin position="50"/>
        <end position="67"/>
    </location>
</feature>
<feature type="binding site" evidence="10">
    <location>
        <begin position="104"/>
        <end position="111"/>
    </location>
    <ligand>
        <name>ATP</name>
        <dbReference type="ChEBI" id="CHEBI:30616"/>
    </ligand>
</feature>
<dbReference type="GO" id="GO:0043138">
    <property type="term" value="F:3'-5' DNA helicase activity"/>
    <property type="evidence" value="ECO:0007669"/>
    <property type="project" value="UniProtKB-EC"/>
</dbReference>
<dbReference type="OrthoDB" id="5905204at2"/>
<keyword evidence="2 10" id="KW-0547">Nucleotide-binding</keyword>
<evidence type="ECO:0000259" key="13">
    <source>
        <dbReference type="PROSITE" id="PS51217"/>
    </source>
</evidence>
<dbReference type="AlphaFoldDB" id="A0A844LYB7"/>
<evidence type="ECO:0000256" key="5">
    <source>
        <dbReference type="ARBA" id="ARBA00022840"/>
    </source>
</evidence>
<dbReference type="Pfam" id="PF00580">
    <property type="entry name" value="UvrD-helicase"/>
    <property type="match status" value="1"/>
</dbReference>
<dbReference type="GO" id="GO:0003677">
    <property type="term" value="F:DNA binding"/>
    <property type="evidence" value="ECO:0007669"/>
    <property type="project" value="InterPro"/>
</dbReference>
<evidence type="ECO:0000313" key="14">
    <source>
        <dbReference type="EMBL" id="MUG31574.1"/>
    </source>
</evidence>
<dbReference type="GO" id="GO:0005524">
    <property type="term" value="F:ATP binding"/>
    <property type="evidence" value="ECO:0007669"/>
    <property type="project" value="UniProtKB-UniRule"/>
</dbReference>
<organism evidence="14 15">
    <name type="scientific">Psychrobacter sanguinis</name>
    <dbReference type="NCBI Taxonomy" id="861445"/>
    <lineage>
        <taxon>Bacteria</taxon>
        <taxon>Pseudomonadati</taxon>
        <taxon>Pseudomonadota</taxon>
        <taxon>Gammaproteobacteria</taxon>
        <taxon>Moraxellales</taxon>
        <taxon>Moraxellaceae</taxon>
        <taxon>Psychrobacter</taxon>
    </lineage>
</organism>
<dbReference type="EMBL" id="WFKQ01000001">
    <property type="protein sequence ID" value="MUG31574.1"/>
    <property type="molecule type" value="Genomic_DNA"/>
</dbReference>
<reference evidence="14 15" key="1">
    <citation type="journal article" date="2019" name="PLoS ONE">
        <title>Pup mortality in New Zealand sea lions (Phocarctos hookeri) at Enderby Island, Auckland Islands, 2013-18.</title>
        <authorList>
            <person name="Michael S.A."/>
            <person name="Hayman D.T.S."/>
            <person name="Gray R."/>
            <person name="Zhang J."/>
            <person name="Rogers L."/>
            <person name="Roe W.D."/>
        </authorList>
    </citation>
    <scope>NUCLEOTIDE SEQUENCE [LARGE SCALE GENOMIC DNA]</scope>
    <source>
        <strain evidence="14 15">SM868</strain>
    </source>
</reference>
<name>A0A844LYB7_9GAMM</name>
<dbReference type="PANTHER" id="PTHR11070:SF3">
    <property type="entry name" value="DNA 3'-5' HELICASE"/>
    <property type="match status" value="1"/>
</dbReference>
<dbReference type="CDD" id="cd17932">
    <property type="entry name" value="DEXQc_UvrD"/>
    <property type="match status" value="1"/>
</dbReference>
<dbReference type="GO" id="GO:0005829">
    <property type="term" value="C:cytosol"/>
    <property type="evidence" value="ECO:0007669"/>
    <property type="project" value="TreeGrafter"/>
</dbReference>
<feature type="domain" description="UvrD-like helicase C-terminal" evidence="13">
    <location>
        <begin position="382"/>
        <end position="644"/>
    </location>
</feature>
<gene>
    <name evidence="14" type="ORF">GB996_02050</name>
</gene>
<evidence type="ECO:0000313" key="15">
    <source>
        <dbReference type="Proteomes" id="UP000442109"/>
    </source>
</evidence>
<keyword evidence="4 10" id="KW-0347">Helicase</keyword>
<comment type="caution">
    <text evidence="14">The sequence shown here is derived from an EMBL/GenBank/DDBJ whole genome shotgun (WGS) entry which is preliminary data.</text>
</comment>